<keyword evidence="2" id="KW-1185">Reference proteome</keyword>
<proteinExistence type="predicted"/>
<comment type="caution">
    <text evidence="1">The sequence shown here is derived from an EMBL/GenBank/DDBJ whole genome shotgun (WGS) entry which is preliminary data.</text>
</comment>
<name>A0ABT3Y4J2_9FLAO</name>
<dbReference type="RefSeq" id="WP_267281591.1">
    <property type="nucleotide sequence ID" value="NZ_JAOVZV010000014.1"/>
</dbReference>
<accession>A0ABT3Y4J2</accession>
<dbReference type="EMBL" id="JAOVZV010000014">
    <property type="protein sequence ID" value="MCX8533070.1"/>
    <property type="molecule type" value="Genomic_DNA"/>
</dbReference>
<evidence type="ECO:0000313" key="2">
    <source>
        <dbReference type="Proteomes" id="UP001070176"/>
    </source>
</evidence>
<gene>
    <name evidence="1" type="ORF">OEA66_11985</name>
</gene>
<evidence type="ECO:0000313" key="1">
    <source>
        <dbReference type="EMBL" id="MCX8533070.1"/>
    </source>
</evidence>
<dbReference type="Proteomes" id="UP001070176">
    <property type="component" value="Unassembled WGS sequence"/>
</dbReference>
<organism evidence="1 2">
    <name type="scientific">Chryseobacterium luquanense</name>
    <dbReference type="NCBI Taxonomy" id="2983766"/>
    <lineage>
        <taxon>Bacteria</taxon>
        <taxon>Pseudomonadati</taxon>
        <taxon>Bacteroidota</taxon>
        <taxon>Flavobacteriia</taxon>
        <taxon>Flavobacteriales</taxon>
        <taxon>Weeksellaceae</taxon>
        <taxon>Chryseobacterium group</taxon>
        <taxon>Chryseobacterium</taxon>
    </lineage>
</organism>
<sequence length="72" mass="8581">MILFIWGKERRAVQLAKKIIDQNSKIKILHEELDIIPRTGKTTKVFFLENEIRKVKSERQKNIDELTTINPY</sequence>
<reference evidence="1" key="1">
    <citation type="submission" date="2022-10" db="EMBL/GenBank/DDBJ databases">
        <title>Chryseobacterium sp. nov., a novel bacterial species.</title>
        <authorList>
            <person name="Cao Y."/>
        </authorList>
    </citation>
    <scope>NUCLEOTIDE SEQUENCE</scope>
    <source>
        <strain evidence="1">KC 927</strain>
    </source>
</reference>
<protein>
    <submittedName>
        <fullName evidence="1">Uncharacterized protein</fullName>
    </submittedName>
</protein>